<keyword evidence="7" id="KW-0560">Oxidoreductase</keyword>
<dbReference type="Proteomes" id="UP001595826">
    <property type="component" value="Unassembled WGS sequence"/>
</dbReference>
<keyword evidence="4 5" id="KW-0472">Membrane</keyword>
<feature type="domain" description="Fatty acid hydroxylase" evidence="6">
    <location>
        <begin position="116"/>
        <end position="250"/>
    </location>
</feature>
<sequence length="258" mass="30990">MSNLFLNIKVDFSNPAYILWLIFALTFIIFFRYLIFSLAYHFTFFKVLKHKLSNRFLHNKRLKKKQYRKEIYWSAISGLIFGGVSVLFYFLYVNNYTAIYTDVNAYSLLYIPISIFLFLFLQDTYYYWAHRWMHLPKVYKYFHLVHHKSIHTSAFTAFSFHPLETIMQAIFFPLVVLFLPIHLYAFLAVLGLMTISATINHAGVEVYPSGKFGNWFQKWIIGASHHDKHHTKFNYNYGLYFTFWDRLMNTEFEVEKKS</sequence>
<dbReference type="EMBL" id="JBHSCY010000001">
    <property type="protein sequence ID" value="MFC4268027.1"/>
    <property type="molecule type" value="Genomic_DNA"/>
</dbReference>
<evidence type="ECO:0000256" key="1">
    <source>
        <dbReference type="ARBA" id="ARBA00004370"/>
    </source>
</evidence>
<feature type="transmembrane region" description="Helical" evidence="5">
    <location>
        <begin position="20"/>
        <end position="45"/>
    </location>
</feature>
<accession>A0ABV8R8A1</accession>
<dbReference type="Pfam" id="PF04116">
    <property type="entry name" value="FA_hydroxylase"/>
    <property type="match status" value="1"/>
</dbReference>
<evidence type="ECO:0000313" key="7">
    <source>
        <dbReference type="EMBL" id="MFC4268027.1"/>
    </source>
</evidence>
<evidence type="ECO:0000256" key="4">
    <source>
        <dbReference type="ARBA" id="ARBA00023136"/>
    </source>
</evidence>
<organism evidence="7 8">
    <name type="scientific">Polaribacter marinivivus</name>
    <dbReference type="NCBI Taxonomy" id="1524260"/>
    <lineage>
        <taxon>Bacteria</taxon>
        <taxon>Pseudomonadati</taxon>
        <taxon>Bacteroidota</taxon>
        <taxon>Flavobacteriia</taxon>
        <taxon>Flavobacteriales</taxon>
        <taxon>Flavobacteriaceae</taxon>
    </lineage>
</organism>
<reference evidence="8" key="1">
    <citation type="journal article" date="2019" name="Int. J. Syst. Evol. Microbiol.">
        <title>The Global Catalogue of Microorganisms (GCM) 10K type strain sequencing project: providing services to taxonomists for standard genome sequencing and annotation.</title>
        <authorList>
            <consortium name="The Broad Institute Genomics Platform"/>
            <consortium name="The Broad Institute Genome Sequencing Center for Infectious Disease"/>
            <person name="Wu L."/>
            <person name="Ma J."/>
        </authorList>
    </citation>
    <scope>NUCLEOTIDE SEQUENCE [LARGE SCALE GENOMIC DNA]</scope>
    <source>
        <strain evidence="8">CECT 8655</strain>
    </source>
</reference>
<evidence type="ECO:0000256" key="2">
    <source>
        <dbReference type="ARBA" id="ARBA00022692"/>
    </source>
</evidence>
<comment type="subcellular location">
    <subcellularLocation>
        <location evidence="1">Membrane</location>
    </subcellularLocation>
</comment>
<dbReference type="EC" id="1.-.-.-" evidence="7"/>
<evidence type="ECO:0000259" key="6">
    <source>
        <dbReference type="Pfam" id="PF04116"/>
    </source>
</evidence>
<keyword evidence="2 5" id="KW-0812">Transmembrane</keyword>
<gene>
    <name evidence="7" type="ORF">ACFOWD_03825</name>
</gene>
<dbReference type="InterPro" id="IPR006694">
    <property type="entry name" value="Fatty_acid_hydroxylase"/>
</dbReference>
<proteinExistence type="predicted"/>
<comment type="caution">
    <text evidence="7">The sequence shown here is derived from an EMBL/GenBank/DDBJ whole genome shotgun (WGS) entry which is preliminary data.</text>
</comment>
<keyword evidence="8" id="KW-1185">Reference proteome</keyword>
<keyword evidence="3 5" id="KW-1133">Transmembrane helix</keyword>
<dbReference type="GO" id="GO:0016491">
    <property type="term" value="F:oxidoreductase activity"/>
    <property type="evidence" value="ECO:0007669"/>
    <property type="project" value="UniProtKB-KW"/>
</dbReference>
<dbReference type="InterPro" id="IPR050307">
    <property type="entry name" value="Sterol_Desaturase_Related"/>
</dbReference>
<evidence type="ECO:0000256" key="3">
    <source>
        <dbReference type="ARBA" id="ARBA00022989"/>
    </source>
</evidence>
<evidence type="ECO:0000256" key="5">
    <source>
        <dbReference type="SAM" id="Phobius"/>
    </source>
</evidence>
<evidence type="ECO:0000313" key="8">
    <source>
        <dbReference type="Proteomes" id="UP001595826"/>
    </source>
</evidence>
<protein>
    <submittedName>
        <fullName evidence="7">Sterol desaturase family protein</fullName>
        <ecNumber evidence="7">1.-.-.-</ecNumber>
    </submittedName>
</protein>
<name>A0ABV8R8A1_9FLAO</name>
<dbReference type="RefSeq" id="WP_377408260.1">
    <property type="nucleotide sequence ID" value="NZ_JBHSCY010000001.1"/>
</dbReference>
<feature type="transmembrane region" description="Helical" evidence="5">
    <location>
        <begin position="71"/>
        <end position="91"/>
    </location>
</feature>
<feature type="transmembrane region" description="Helical" evidence="5">
    <location>
        <begin position="103"/>
        <end position="121"/>
    </location>
</feature>
<dbReference type="PANTHER" id="PTHR11863">
    <property type="entry name" value="STEROL DESATURASE"/>
    <property type="match status" value="1"/>
</dbReference>
<feature type="transmembrane region" description="Helical" evidence="5">
    <location>
        <begin position="166"/>
        <end position="190"/>
    </location>
</feature>